<dbReference type="SUPFAM" id="SSF46955">
    <property type="entry name" value="Putative DNA-binding domain"/>
    <property type="match status" value="2"/>
</dbReference>
<feature type="domain" description="B5" evidence="17">
    <location>
        <begin position="282"/>
        <end position="361"/>
    </location>
</feature>
<evidence type="ECO:0000256" key="9">
    <source>
        <dbReference type="ARBA" id="ARBA00022723"/>
    </source>
</evidence>
<dbReference type="PANTHER" id="PTHR10947">
    <property type="entry name" value="PHENYLALANYL-TRNA SYNTHETASE BETA CHAIN AND LEUCINE-RICH REPEAT-CONTAINING PROTEIN 47"/>
    <property type="match status" value="1"/>
</dbReference>
<dbReference type="GO" id="GO:0006432">
    <property type="term" value="P:phenylalanyl-tRNA aminoacylation"/>
    <property type="evidence" value="ECO:0007669"/>
    <property type="project" value="InterPro"/>
</dbReference>
<dbReference type="InterPro" id="IPR045060">
    <property type="entry name" value="Phe-tRNA-ligase_IIc_bsu"/>
</dbReference>
<keyword evidence="8" id="KW-0436">Ligase</keyword>
<keyword evidence="14" id="KW-0030">Aminoacyl-tRNA synthetase</keyword>
<comment type="cofactor">
    <cofactor evidence="1">
        <name>Mg(2+)</name>
        <dbReference type="ChEBI" id="CHEBI:18420"/>
    </cofactor>
</comment>
<dbReference type="EC" id="6.1.1.20" evidence="5"/>
<keyword evidence="7" id="KW-0963">Cytoplasm</keyword>
<evidence type="ECO:0000259" key="17">
    <source>
        <dbReference type="PROSITE" id="PS51483"/>
    </source>
</evidence>
<keyword evidence="12" id="KW-0460">Magnesium</keyword>
<evidence type="ECO:0000256" key="5">
    <source>
        <dbReference type="ARBA" id="ARBA00012814"/>
    </source>
</evidence>
<dbReference type="FunFam" id="3.30.930.10:FF:000032">
    <property type="entry name" value="Phenylalanine--tRNA ligase beta subunit"/>
    <property type="match status" value="1"/>
</dbReference>
<dbReference type="GO" id="GO:0003723">
    <property type="term" value="F:RNA binding"/>
    <property type="evidence" value="ECO:0007669"/>
    <property type="project" value="InterPro"/>
</dbReference>
<evidence type="ECO:0000256" key="14">
    <source>
        <dbReference type="ARBA" id="ARBA00023146"/>
    </source>
</evidence>
<dbReference type="PROSITE" id="PS51483">
    <property type="entry name" value="B5"/>
    <property type="match status" value="1"/>
</dbReference>
<evidence type="ECO:0000256" key="3">
    <source>
        <dbReference type="ARBA" id="ARBA00007438"/>
    </source>
</evidence>
<evidence type="ECO:0000256" key="8">
    <source>
        <dbReference type="ARBA" id="ARBA00022598"/>
    </source>
</evidence>
<accession>A0A9J6C4L4</accession>
<evidence type="ECO:0000256" key="7">
    <source>
        <dbReference type="ARBA" id="ARBA00022490"/>
    </source>
</evidence>
<dbReference type="EMBL" id="JADBJN010000002">
    <property type="protein sequence ID" value="KAG5676763.1"/>
    <property type="molecule type" value="Genomic_DNA"/>
</dbReference>
<evidence type="ECO:0000256" key="15">
    <source>
        <dbReference type="ARBA" id="ARBA00033189"/>
    </source>
</evidence>
<dbReference type="SMART" id="SM00874">
    <property type="entry name" value="B5"/>
    <property type="match status" value="1"/>
</dbReference>
<evidence type="ECO:0000256" key="12">
    <source>
        <dbReference type="ARBA" id="ARBA00022842"/>
    </source>
</evidence>
<dbReference type="SUPFAM" id="SSF56037">
    <property type="entry name" value="PheT/TilS domain"/>
    <property type="match status" value="1"/>
</dbReference>
<keyword evidence="11" id="KW-0067">ATP-binding</keyword>
<dbReference type="Gene3D" id="3.30.56.10">
    <property type="match status" value="2"/>
</dbReference>
<evidence type="ECO:0000256" key="1">
    <source>
        <dbReference type="ARBA" id="ARBA00001946"/>
    </source>
</evidence>
<dbReference type="InterPro" id="IPR009061">
    <property type="entry name" value="DNA-bd_dom_put_sf"/>
</dbReference>
<reference evidence="18" key="1">
    <citation type="submission" date="2021-03" db="EMBL/GenBank/DDBJ databases">
        <title>Chromosome level genome of the anhydrobiotic midge Polypedilum vanderplanki.</title>
        <authorList>
            <person name="Yoshida Y."/>
            <person name="Kikawada T."/>
            <person name="Gusev O."/>
        </authorList>
    </citation>
    <scope>NUCLEOTIDE SEQUENCE</scope>
    <source>
        <strain evidence="18">NIAS01</strain>
        <tissue evidence="18">Whole body or cell culture</tissue>
    </source>
</reference>
<dbReference type="InterPro" id="IPR005147">
    <property type="entry name" value="tRNA_synthase_B5-dom"/>
</dbReference>
<evidence type="ECO:0000256" key="16">
    <source>
        <dbReference type="ARBA" id="ARBA00049255"/>
    </source>
</evidence>
<dbReference type="NCBIfam" id="TIGR00471">
    <property type="entry name" value="pheT_arch"/>
    <property type="match status" value="1"/>
</dbReference>
<dbReference type="Pfam" id="PF17759">
    <property type="entry name" value="tRNA_synthFbeta"/>
    <property type="match status" value="1"/>
</dbReference>
<keyword evidence="13" id="KW-0648">Protein biosynthesis</keyword>
<comment type="subcellular location">
    <subcellularLocation>
        <location evidence="2">Cytoplasm</location>
    </subcellularLocation>
</comment>
<protein>
    <recommendedName>
        <fullName evidence="6">Phenylalanine--tRNA ligase beta subunit</fullName>
        <ecNumber evidence="5">6.1.1.20</ecNumber>
    </recommendedName>
    <alternativeName>
        <fullName evidence="15">Phenylalanyl-tRNA synthetase beta subunit</fullName>
    </alternativeName>
</protein>
<name>A0A9J6C4L4_POLVA</name>
<dbReference type="InterPro" id="IPR005146">
    <property type="entry name" value="B3/B4_tRNA-bd"/>
</dbReference>
<dbReference type="FunFam" id="3.30.56.10:FF:000005">
    <property type="entry name" value="Phenylalanine--tRNA ligase beta subunit"/>
    <property type="match status" value="1"/>
</dbReference>
<dbReference type="Proteomes" id="UP001107558">
    <property type="component" value="Chromosome 2"/>
</dbReference>
<dbReference type="OrthoDB" id="1698572at2759"/>
<comment type="catalytic activity">
    <reaction evidence="16">
        <text>tRNA(Phe) + L-phenylalanine + ATP = L-phenylalanyl-tRNA(Phe) + AMP + diphosphate + H(+)</text>
        <dbReference type="Rhea" id="RHEA:19413"/>
        <dbReference type="Rhea" id="RHEA-COMP:9668"/>
        <dbReference type="Rhea" id="RHEA-COMP:9699"/>
        <dbReference type="ChEBI" id="CHEBI:15378"/>
        <dbReference type="ChEBI" id="CHEBI:30616"/>
        <dbReference type="ChEBI" id="CHEBI:33019"/>
        <dbReference type="ChEBI" id="CHEBI:58095"/>
        <dbReference type="ChEBI" id="CHEBI:78442"/>
        <dbReference type="ChEBI" id="CHEBI:78531"/>
        <dbReference type="ChEBI" id="CHEBI:456215"/>
        <dbReference type="EC" id="6.1.1.20"/>
    </reaction>
</comment>
<dbReference type="InterPro" id="IPR040659">
    <property type="entry name" value="PhetRS_B1"/>
</dbReference>
<gene>
    <name evidence="18" type="ORF">PVAND_006572</name>
</gene>
<organism evidence="18 19">
    <name type="scientific">Polypedilum vanderplanki</name>
    <name type="common">Sleeping chironomid midge</name>
    <dbReference type="NCBI Taxonomy" id="319348"/>
    <lineage>
        <taxon>Eukaryota</taxon>
        <taxon>Metazoa</taxon>
        <taxon>Ecdysozoa</taxon>
        <taxon>Arthropoda</taxon>
        <taxon>Hexapoda</taxon>
        <taxon>Insecta</taxon>
        <taxon>Pterygota</taxon>
        <taxon>Neoptera</taxon>
        <taxon>Endopterygota</taxon>
        <taxon>Diptera</taxon>
        <taxon>Nematocera</taxon>
        <taxon>Chironomoidea</taxon>
        <taxon>Chironomidae</taxon>
        <taxon>Chironominae</taxon>
        <taxon>Polypedilum</taxon>
        <taxon>Polypedilum</taxon>
    </lineage>
</organism>
<dbReference type="SUPFAM" id="SSF55681">
    <property type="entry name" value="Class II aaRS and biotin synthetases"/>
    <property type="match status" value="1"/>
</dbReference>
<evidence type="ECO:0000256" key="6">
    <source>
        <dbReference type="ARBA" id="ARBA00017032"/>
    </source>
</evidence>
<dbReference type="FunFam" id="3.50.40.10:FF:000002">
    <property type="entry name" value="phenylalanine--tRNA ligase beta subunit"/>
    <property type="match status" value="1"/>
</dbReference>
<keyword evidence="9" id="KW-0479">Metal-binding</keyword>
<dbReference type="InterPro" id="IPR004531">
    <property type="entry name" value="Phe-tRNA-synth_IIc_bsu_arc_euk"/>
</dbReference>
<evidence type="ECO:0000313" key="19">
    <source>
        <dbReference type="Proteomes" id="UP001107558"/>
    </source>
</evidence>
<proteinExistence type="inferred from homology"/>
<sequence>MPTIGIKRDLLFETLGKTYTDDEFQELCFEFGLELDEVTTEKQMLTKEQGEGAQAQDASEEIIYRIEIPANRYDLLCLEGLSNGLLVFQKKRESPIYEKVIPEKIEKLFVTKTTAQIRPYVVAAILRDVKLNKDRYANFIDLQDKLHQNICRKRTLVAIGTHDLDTIKGPFTYDAKKPQDIRFIPLNQTKEMNGEELMNFYSNHAQLKSYLPIIKDSPVYPVIYDSRNTILSLPPIINGDHSKISVDSKNIFIECTATDLTKAKIVLDTMVTLFSQYCSEPFKIEAVEVHNADDTIITYPELSVRNEKVLVDKLNKYIGINVDAENVADMLKIPPTRHDVIHTTDIIEDVAIAYGYNKIEHTIPNINTVGGMFPLNKLTELLRVELAQSGFTEGLTFTLCSRDDVAKKMNKNIDEIPAVHISNPKTAEFQIARTTLIPGLLKTISANKKMPLPLKLFEISDVILKDDEAEVGARNERRLCAVNYNKHAGFEVVHGILDRIMQVLEVPWNKSNGYSLKAVDDPAYFPRRCASVLYKGISIGKIGILHPTVLEAFELVNPVSVVELTIEPFV</sequence>
<comment type="subunit">
    <text evidence="4">Tetramer of two alpha and two beta subunits.</text>
</comment>
<evidence type="ECO:0000256" key="13">
    <source>
        <dbReference type="ARBA" id="ARBA00022917"/>
    </source>
</evidence>
<comment type="similarity">
    <text evidence="3">Belongs to the phenylalanyl-tRNA synthetase beta subunit family. Type 2 subfamily.</text>
</comment>
<evidence type="ECO:0000256" key="10">
    <source>
        <dbReference type="ARBA" id="ARBA00022741"/>
    </source>
</evidence>
<dbReference type="GO" id="GO:0009328">
    <property type="term" value="C:phenylalanine-tRNA ligase complex"/>
    <property type="evidence" value="ECO:0007669"/>
    <property type="project" value="TreeGrafter"/>
</dbReference>
<dbReference type="Gene3D" id="3.30.930.10">
    <property type="entry name" value="Bira Bifunctional Protein, Domain 2"/>
    <property type="match status" value="1"/>
</dbReference>
<dbReference type="Pfam" id="PF03483">
    <property type="entry name" value="B3_4"/>
    <property type="match status" value="1"/>
</dbReference>
<dbReference type="InterPro" id="IPR045864">
    <property type="entry name" value="aa-tRNA-synth_II/BPL/LPL"/>
</dbReference>
<dbReference type="CDD" id="cd00769">
    <property type="entry name" value="PheRS_beta_core"/>
    <property type="match status" value="1"/>
</dbReference>
<dbReference type="GO" id="GO:0005524">
    <property type="term" value="F:ATP binding"/>
    <property type="evidence" value="ECO:0007669"/>
    <property type="project" value="UniProtKB-KW"/>
</dbReference>
<evidence type="ECO:0000256" key="2">
    <source>
        <dbReference type="ARBA" id="ARBA00004496"/>
    </source>
</evidence>
<dbReference type="GO" id="GO:0000287">
    <property type="term" value="F:magnesium ion binding"/>
    <property type="evidence" value="ECO:0007669"/>
    <property type="project" value="InterPro"/>
</dbReference>
<dbReference type="AlphaFoldDB" id="A0A9J6C4L4"/>
<dbReference type="PANTHER" id="PTHR10947:SF0">
    <property type="entry name" value="PHENYLALANINE--TRNA LIGASE BETA SUBUNIT"/>
    <property type="match status" value="1"/>
</dbReference>
<comment type="caution">
    <text evidence="18">The sequence shown here is derived from an EMBL/GenBank/DDBJ whole genome shotgun (WGS) entry which is preliminary data.</text>
</comment>
<dbReference type="InterPro" id="IPR041616">
    <property type="entry name" value="PheRS_beta_core"/>
</dbReference>
<evidence type="ECO:0000313" key="18">
    <source>
        <dbReference type="EMBL" id="KAG5676763.1"/>
    </source>
</evidence>
<dbReference type="SMART" id="SM00873">
    <property type="entry name" value="B3_4"/>
    <property type="match status" value="1"/>
</dbReference>
<dbReference type="Gene3D" id="3.50.40.10">
    <property type="entry name" value="Phenylalanyl-trna Synthetase, Chain B, domain 3"/>
    <property type="match status" value="1"/>
</dbReference>
<dbReference type="GO" id="GO:0004826">
    <property type="term" value="F:phenylalanine-tRNA ligase activity"/>
    <property type="evidence" value="ECO:0007669"/>
    <property type="project" value="UniProtKB-EC"/>
</dbReference>
<keyword evidence="19" id="KW-1185">Reference proteome</keyword>
<evidence type="ECO:0000256" key="11">
    <source>
        <dbReference type="ARBA" id="ARBA00022840"/>
    </source>
</evidence>
<keyword evidence="10" id="KW-0547">Nucleotide-binding</keyword>
<dbReference type="Pfam" id="PF18262">
    <property type="entry name" value="PhetRS_B1"/>
    <property type="match status" value="1"/>
</dbReference>
<dbReference type="InterPro" id="IPR020825">
    <property type="entry name" value="Phe-tRNA_synthase-like_B3/B4"/>
</dbReference>
<evidence type="ECO:0000256" key="4">
    <source>
        <dbReference type="ARBA" id="ARBA00011209"/>
    </source>
</evidence>
<dbReference type="Pfam" id="PF03484">
    <property type="entry name" value="B5"/>
    <property type="match status" value="1"/>
</dbReference>